<dbReference type="GO" id="GO:0004623">
    <property type="term" value="F:phospholipase A2 activity"/>
    <property type="evidence" value="ECO:0007669"/>
    <property type="project" value="TreeGrafter"/>
</dbReference>
<dbReference type="GO" id="GO:0046475">
    <property type="term" value="P:glycerophospholipid catabolic process"/>
    <property type="evidence" value="ECO:0007669"/>
    <property type="project" value="TreeGrafter"/>
</dbReference>
<keyword evidence="1 2" id="KW-0443">Lipid metabolism</keyword>
<sequence>MRLAKKVIGLLLGVTTCGCTTYGKVVNEPKLALNTENTYSLTTAANRVNKGEITVAIAMSGGGTRAAALSYGVMKALRDTSLKLEQPTKPVLEEVDFISSVSGGSFTAAYYGLYGDKLFSDFEGDFLYHSISDDLFSRVLSPKTWFTTGGRTQRTIDYYQQNLFYGATFADMNRPDKPIVVVNASDLGGGIRFSFLQEYFDLLCSDLSTYPVANAVTASSAVPLVFNPVVLRNHEGCEQSQLIELSSDDDRKAHTRHTVEGLKSYQDKYDRTFIHLVDGGITDNLGLLSFYDVIESSGGGEAFFKRIGAKPLPHFVMIVVDASTSPDFQMERSTKEPTIRETLSAMTDIQLHRFNDASKSLFARTMDRWATILSTEDVQMSTYFVDINLQDVTDIKQKHYLNQIPTDLSLDPEQVDALIEEGYQQLMQNESFQAFLSNYSADEEDL</sequence>
<accession>A0A2T3NFB2</accession>
<dbReference type="OrthoDB" id="8541087at2"/>
<organism evidence="4 5">
    <name type="scientific">Photobacterium rosenbergii</name>
    <dbReference type="NCBI Taxonomy" id="294936"/>
    <lineage>
        <taxon>Bacteria</taxon>
        <taxon>Pseudomonadati</taxon>
        <taxon>Pseudomonadota</taxon>
        <taxon>Gammaproteobacteria</taxon>
        <taxon>Vibrionales</taxon>
        <taxon>Vibrionaceae</taxon>
        <taxon>Photobacterium</taxon>
    </lineage>
</organism>
<feature type="domain" description="PNPLA" evidence="3">
    <location>
        <begin position="57"/>
        <end position="291"/>
    </location>
</feature>
<dbReference type="InterPro" id="IPR016035">
    <property type="entry name" value="Acyl_Trfase/lysoPLipase"/>
</dbReference>
<evidence type="ECO:0000313" key="4">
    <source>
        <dbReference type="EMBL" id="PSW13255.1"/>
    </source>
</evidence>
<feature type="active site" description="Proton acceptor" evidence="2">
    <location>
        <position position="278"/>
    </location>
</feature>
<keyword evidence="2" id="KW-0378">Hydrolase</keyword>
<dbReference type="InterPro" id="IPR002641">
    <property type="entry name" value="PNPLA_dom"/>
</dbReference>
<evidence type="ECO:0000256" key="1">
    <source>
        <dbReference type="ARBA" id="ARBA00023098"/>
    </source>
</evidence>
<keyword evidence="2" id="KW-0442">Lipid degradation</keyword>
<evidence type="ECO:0000313" key="5">
    <source>
        <dbReference type="Proteomes" id="UP000241346"/>
    </source>
</evidence>
<dbReference type="Gene3D" id="3.40.1090.10">
    <property type="entry name" value="Cytosolic phospholipase A2 catalytic domain"/>
    <property type="match status" value="1"/>
</dbReference>
<dbReference type="GO" id="GO:0005829">
    <property type="term" value="C:cytosol"/>
    <property type="evidence" value="ECO:0007669"/>
    <property type="project" value="TreeGrafter"/>
</dbReference>
<feature type="active site" description="Nucleophile" evidence="2">
    <location>
        <position position="102"/>
    </location>
</feature>
<dbReference type="RefSeq" id="WP_107298081.1">
    <property type="nucleotide sequence ID" value="NZ_PYMB01000003.1"/>
</dbReference>
<dbReference type="AlphaFoldDB" id="A0A2T3NFB2"/>
<comment type="caution">
    <text evidence="2">Lacks conserved residue(s) required for the propagation of feature annotation.</text>
</comment>
<reference evidence="4 5" key="1">
    <citation type="submission" date="2018-03" db="EMBL/GenBank/DDBJ databases">
        <title>Whole genome sequencing of Histamine producing bacteria.</title>
        <authorList>
            <person name="Butler K."/>
        </authorList>
    </citation>
    <scope>NUCLEOTIDE SEQUENCE [LARGE SCALE GENOMIC DNA]</scope>
    <source>
        <strain evidence="4 5">DSM 19138</strain>
    </source>
</reference>
<dbReference type="PROSITE" id="PS51635">
    <property type="entry name" value="PNPLA"/>
    <property type="match status" value="1"/>
</dbReference>
<dbReference type="Proteomes" id="UP000241346">
    <property type="component" value="Unassembled WGS sequence"/>
</dbReference>
<evidence type="ECO:0000256" key="2">
    <source>
        <dbReference type="PROSITE-ProRule" id="PRU01161"/>
    </source>
</evidence>
<protein>
    <recommendedName>
        <fullName evidence="3">PNPLA domain-containing protein</fullName>
    </recommendedName>
</protein>
<dbReference type="SUPFAM" id="SSF52151">
    <property type="entry name" value="FabD/lysophospholipase-like"/>
    <property type="match status" value="1"/>
</dbReference>
<evidence type="ECO:0000259" key="3">
    <source>
        <dbReference type="PROSITE" id="PS51635"/>
    </source>
</evidence>
<dbReference type="EMBL" id="PYMB01000003">
    <property type="protein sequence ID" value="PSW13255.1"/>
    <property type="molecule type" value="Genomic_DNA"/>
</dbReference>
<comment type="caution">
    <text evidence="4">The sequence shown here is derived from an EMBL/GenBank/DDBJ whole genome shotgun (WGS) entry which is preliminary data.</text>
</comment>
<gene>
    <name evidence="4" type="ORF">C9J01_10400</name>
</gene>
<dbReference type="PANTHER" id="PTHR10728">
    <property type="entry name" value="CYTOSOLIC PHOSPHOLIPASE A2"/>
    <property type="match status" value="1"/>
</dbReference>
<dbReference type="PROSITE" id="PS51257">
    <property type="entry name" value="PROKAR_LIPOPROTEIN"/>
    <property type="match status" value="1"/>
</dbReference>
<proteinExistence type="predicted"/>
<feature type="short sequence motif" description="DGA/G" evidence="2">
    <location>
        <begin position="278"/>
        <end position="280"/>
    </location>
</feature>
<name>A0A2T3NFB2_9GAMM</name>
<dbReference type="Pfam" id="PF01734">
    <property type="entry name" value="Patatin"/>
    <property type="match status" value="1"/>
</dbReference>
<dbReference type="PANTHER" id="PTHR10728:SF40">
    <property type="entry name" value="PATATIN FAMILY PROTEIN"/>
    <property type="match status" value="1"/>
</dbReference>